<dbReference type="AlphaFoldDB" id="A0A6J7SGA7"/>
<organism evidence="2">
    <name type="scientific">freshwater metagenome</name>
    <dbReference type="NCBI Taxonomy" id="449393"/>
    <lineage>
        <taxon>unclassified sequences</taxon>
        <taxon>metagenomes</taxon>
        <taxon>ecological metagenomes</taxon>
    </lineage>
</organism>
<evidence type="ECO:0000313" key="1">
    <source>
        <dbReference type="EMBL" id="CAB4781537.1"/>
    </source>
</evidence>
<evidence type="ECO:0000313" key="2">
    <source>
        <dbReference type="EMBL" id="CAB5040167.1"/>
    </source>
</evidence>
<dbReference type="EMBL" id="CAEZZQ010000087">
    <property type="protein sequence ID" value="CAB4781537.1"/>
    <property type="molecule type" value="Genomic_DNA"/>
</dbReference>
<reference evidence="2" key="1">
    <citation type="submission" date="2020-05" db="EMBL/GenBank/DDBJ databases">
        <authorList>
            <person name="Chiriac C."/>
            <person name="Salcher M."/>
            <person name="Ghai R."/>
            <person name="Kavagutti S V."/>
        </authorList>
    </citation>
    <scope>NUCLEOTIDE SEQUENCE</scope>
</reference>
<gene>
    <name evidence="1" type="ORF">UFOPK2894_01240</name>
    <name evidence="2" type="ORF">UFOPK4234_01070</name>
</gene>
<dbReference type="EMBL" id="CAFBQA010000061">
    <property type="protein sequence ID" value="CAB5040167.1"/>
    <property type="molecule type" value="Genomic_DNA"/>
</dbReference>
<accession>A0A6J7SGA7</accession>
<sequence>MSTIDIGDAVIPAKVKVVISICGNARRIESASITGRPISAAAASGMSVLRPPTSIGMIATGSFPRYFASASAAPTNSGPAGGFSMSTVGAPIPATVTTNPSGSNSLGSTICTAPYVSIA</sequence>
<protein>
    <submittedName>
        <fullName evidence="2">Unannotated protein</fullName>
    </submittedName>
</protein>
<proteinExistence type="predicted"/>
<name>A0A6J7SGA7_9ZZZZ</name>